<accession>R4MLY5</accession>
<sequence length="63" mass="6849">MRARFGDRAPWLVETTLLRRRAAGKLGELCPNVGVSQWLFTEMPAQATAAPWPGTGPGDWPVG</sequence>
<dbReference type="AlphaFoldDB" id="R4MLY5"/>
<dbReference type="Proteomes" id="UP000013548">
    <property type="component" value="Chromosome"/>
</dbReference>
<dbReference type="EMBL" id="CP005386">
    <property type="protein sequence ID" value="AGL28487.1"/>
    <property type="molecule type" value="Genomic_DNA"/>
</dbReference>
<dbReference type="HOGENOM" id="CLU_2881137_0_0_11"/>
<evidence type="ECO:0000313" key="1">
    <source>
        <dbReference type="EMBL" id="AGL28487.1"/>
    </source>
</evidence>
<evidence type="ECO:0000313" key="2">
    <source>
        <dbReference type="Proteomes" id="UP000013548"/>
    </source>
</evidence>
<organism evidence="1 2">
    <name type="scientific">Mycobacterium tuberculosis CAS/NITR204</name>
    <dbReference type="NCBI Taxonomy" id="1310114"/>
    <lineage>
        <taxon>Bacteria</taxon>
        <taxon>Bacillati</taxon>
        <taxon>Actinomycetota</taxon>
        <taxon>Actinomycetes</taxon>
        <taxon>Mycobacteriales</taxon>
        <taxon>Mycobacteriaceae</taxon>
        <taxon>Mycobacterium</taxon>
        <taxon>Mycobacterium tuberculosis complex</taxon>
    </lineage>
</organism>
<dbReference type="BioCyc" id="MTUB1310114:G13A2-3068-MONOMER"/>
<reference evidence="1 2" key="1">
    <citation type="journal article" date="2013" name="Genome Announc.">
        <title>Whole-Genome Sequences of Four Clinical Isolates of Mycobacterium tuberculosis from Tamil Nadu, South India.</title>
        <authorList>
            <person name="Narayanan S."/>
            <person name="Deshpande U."/>
        </authorList>
    </citation>
    <scope>NUCLEOTIDE SEQUENCE [LARGE SCALE GENOMIC DNA]</scope>
    <source>
        <strain evidence="1 2">CAS/NITR204</strain>
    </source>
</reference>
<name>R4MLY5_MYCTX</name>
<dbReference type="PATRIC" id="fig|1310114.3.peg.4460"/>
<dbReference type="KEGG" id="mtuc:J113_21165"/>
<protein>
    <submittedName>
        <fullName evidence="1">Uncharacterized protein</fullName>
    </submittedName>
</protein>
<proteinExistence type="predicted"/>
<gene>
    <name evidence="1" type="ORF">J113_21165</name>
</gene>